<keyword evidence="3" id="KW-1185">Reference proteome</keyword>
<dbReference type="InterPro" id="IPR030916">
    <property type="entry name" value="ELWxxDGT_rpt"/>
</dbReference>
<dbReference type="PROSITE" id="PS51257">
    <property type="entry name" value="PROKAR_LIPOPROTEIN"/>
    <property type="match status" value="1"/>
</dbReference>
<reference evidence="2 3" key="1">
    <citation type="submission" date="2016-10" db="EMBL/GenBank/DDBJ databases">
        <authorList>
            <person name="Varghese N."/>
            <person name="Submissions S."/>
        </authorList>
    </citation>
    <scope>NUCLEOTIDE SEQUENCE [LARGE SCALE GENOMIC DNA]</scope>
    <source>
        <strain evidence="2 3">DSM 2260</strain>
    </source>
</reference>
<dbReference type="EMBL" id="BJVY01000059">
    <property type="protein sequence ID" value="GEL75039.1"/>
    <property type="molecule type" value="Genomic_DNA"/>
</dbReference>
<dbReference type="EMBL" id="FNAJ01000029">
    <property type="protein sequence ID" value="SDF30377.1"/>
    <property type="molecule type" value="Genomic_DNA"/>
</dbReference>
<protein>
    <submittedName>
        <fullName evidence="2">ELWxxDGT repeat-containing protein</fullName>
    </submittedName>
</protein>
<proteinExistence type="predicted"/>
<dbReference type="NCBIfam" id="TIGR04534">
    <property type="entry name" value="ELWxxDGT_rpt"/>
    <property type="match status" value="1"/>
</dbReference>
<gene>
    <name evidence="1" type="ORF">MVI01_68230</name>
    <name evidence="2" type="ORF">SAMN04488504_12922</name>
</gene>
<reference evidence="1 4" key="2">
    <citation type="submission" date="2019-07" db="EMBL/GenBank/DDBJ databases">
        <title>Whole genome shotgun sequence of Myxococcus virescens NBRC 100334.</title>
        <authorList>
            <person name="Hosoyama A."/>
            <person name="Uohara A."/>
            <person name="Ohji S."/>
            <person name="Ichikawa N."/>
        </authorList>
    </citation>
    <scope>NUCLEOTIDE SEQUENCE [LARGE SCALE GENOMIC DNA]</scope>
    <source>
        <strain evidence="1 4">NBRC 100334</strain>
    </source>
</reference>
<comment type="caution">
    <text evidence="1">The sequence shown here is derived from an EMBL/GenBank/DDBJ whole genome shotgun (WGS) entry which is preliminary data.</text>
</comment>
<evidence type="ECO:0000313" key="3">
    <source>
        <dbReference type="Proteomes" id="UP000198717"/>
    </source>
</evidence>
<dbReference type="Proteomes" id="UP000321224">
    <property type="component" value="Unassembled WGS sequence"/>
</dbReference>
<evidence type="ECO:0000313" key="4">
    <source>
        <dbReference type="Proteomes" id="UP000321224"/>
    </source>
</evidence>
<evidence type="ECO:0000313" key="1">
    <source>
        <dbReference type="EMBL" id="GEL75039.1"/>
    </source>
</evidence>
<evidence type="ECO:0000313" key="2">
    <source>
        <dbReference type="EMBL" id="SDF30377.1"/>
    </source>
</evidence>
<dbReference type="Proteomes" id="UP000198717">
    <property type="component" value="Unassembled WGS sequence"/>
</dbReference>
<name>A0A511HRB5_9BACT</name>
<accession>A0A511HRB5</accession>
<organism evidence="1 4">
    <name type="scientific">Myxococcus virescens</name>
    <dbReference type="NCBI Taxonomy" id="83456"/>
    <lineage>
        <taxon>Bacteria</taxon>
        <taxon>Pseudomonadati</taxon>
        <taxon>Myxococcota</taxon>
        <taxon>Myxococcia</taxon>
        <taxon>Myxococcales</taxon>
        <taxon>Cystobacterineae</taxon>
        <taxon>Myxococcaceae</taxon>
        <taxon>Myxococcus</taxon>
    </lineage>
</organism>
<sequence length="509" mass="55273">MRAWWQVAWVCLATAGCGGPLPEASLSEEHAPEEVTAHWDAPLPKLGPATLLKDIYPPPPGPFPDPLGGPSPTELVSFRGKLFFSAFDFEADRGALWRSAGTTASTVPVKHLDDSPGRLTVVGRQLFFIEGFMEHGADLWVSDGTTAGTRQVKDLAPEGGTASLADFIAVGNTLYFFRSVRPTLIATENLELWRSDGTSAGTVRVKDLGPRDTVNGPFDLASVGNRLFMSLGVPDTGVELWVSDGSASGTRLVKDINPGAASSFPRNLTQAEGVLYFSADDAVHGREVWRSDGTAQGTELVEDTVPGPQGSEAQIFALFKERLYFATFTPGFTVTEIRKLDPDPSCHPRSNLVASIPNPYADLPLDFFIFVATSTATERKLYFTLFYDIGSPAPFDVQLWRTDATAQGTKLLYQPLIVSPDLRPPTPVPTDDGRVVFYAFDEAHGHELWVSNGQPSGTRLLQDIVPGPASSYPQDLLRVGDFIYFTALDGQLGREIWVLPVPRPQVANH</sequence>
<dbReference type="AlphaFoldDB" id="A0A511HRB5"/>